<accession>A0ABD3ACT4</accession>
<protein>
    <recommendedName>
        <fullName evidence="4">Transposase MuDR plant domain-containing protein</fullName>
    </recommendedName>
</protein>
<organism evidence="2 3">
    <name type="scientific">Cinchona calisaya</name>
    <dbReference type="NCBI Taxonomy" id="153742"/>
    <lineage>
        <taxon>Eukaryota</taxon>
        <taxon>Viridiplantae</taxon>
        <taxon>Streptophyta</taxon>
        <taxon>Embryophyta</taxon>
        <taxon>Tracheophyta</taxon>
        <taxon>Spermatophyta</taxon>
        <taxon>Magnoliopsida</taxon>
        <taxon>eudicotyledons</taxon>
        <taxon>Gunneridae</taxon>
        <taxon>Pentapetalae</taxon>
        <taxon>asterids</taxon>
        <taxon>lamiids</taxon>
        <taxon>Gentianales</taxon>
        <taxon>Rubiaceae</taxon>
        <taxon>Cinchonoideae</taxon>
        <taxon>Cinchoneae</taxon>
        <taxon>Cinchona</taxon>
    </lineage>
</organism>
<proteinExistence type="predicted"/>
<gene>
    <name evidence="2" type="ORF">ACH5RR_008864</name>
</gene>
<dbReference type="EMBL" id="JBJUIK010000004">
    <property type="protein sequence ID" value="KAL3529542.1"/>
    <property type="molecule type" value="Genomic_DNA"/>
</dbReference>
<evidence type="ECO:0008006" key="4">
    <source>
        <dbReference type="Google" id="ProtNLM"/>
    </source>
</evidence>
<dbReference type="AlphaFoldDB" id="A0ABD3ACT4"/>
<dbReference type="PANTHER" id="PTHR31973">
    <property type="entry name" value="POLYPROTEIN, PUTATIVE-RELATED"/>
    <property type="match status" value="1"/>
</dbReference>
<evidence type="ECO:0000256" key="1">
    <source>
        <dbReference type="SAM" id="MobiDB-lite"/>
    </source>
</evidence>
<feature type="compositionally biased region" description="Acidic residues" evidence="1">
    <location>
        <begin position="231"/>
        <end position="247"/>
    </location>
</feature>
<reference evidence="2 3" key="1">
    <citation type="submission" date="2024-11" db="EMBL/GenBank/DDBJ databases">
        <title>A near-complete genome assembly of Cinchona calisaya.</title>
        <authorList>
            <person name="Lian D.C."/>
            <person name="Zhao X.W."/>
            <person name="Wei L."/>
        </authorList>
    </citation>
    <scope>NUCLEOTIDE SEQUENCE [LARGE SCALE GENOMIC DNA]</scope>
    <source>
        <tissue evidence="2">Nenye</tissue>
    </source>
</reference>
<dbReference type="Proteomes" id="UP001630127">
    <property type="component" value="Unassembled WGS sequence"/>
</dbReference>
<evidence type="ECO:0000313" key="2">
    <source>
        <dbReference type="EMBL" id="KAL3529542.1"/>
    </source>
</evidence>
<comment type="caution">
    <text evidence="2">The sequence shown here is derived from an EMBL/GenBank/DDBJ whole genome shotgun (WGS) entry which is preliminary data.</text>
</comment>
<evidence type="ECO:0000313" key="3">
    <source>
        <dbReference type="Proteomes" id="UP001630127"/>
    </source>
</evidence>
<name>A0ABD3ACT4_9GENT</name>
<keyword evidence="3" id="KW-1185">Reference proteome</keyword>
<dbReference type="PANTHER" id="PTHR31973:SF195">
    <property type="entry name" value="MUDR FAMILY TRANSPOSASE"/>
    <property type="match status" value="1"/>
</dbReference>
<sequence>MFHPYRKMTFDRPRHILLYWGGEITYEGGTMSYRPMVSKKLFRIKQRISFVELVDKIYEFMEVDREQMKLNILYRHIVSRGVYSGIPLTDDAGMDGIFDLFDADPTFCAELFIETKEIPHVHVSNNVGVYGMGPMMSLMHSTMDDQPLQSNAQSLFEHPWSFEFYNPTCSFSMSNSMQSDQAIGAQCNRDTTASEGPSTMQYEYMEKGLVDEGLTADSGNSDLSWHALDEDYESGSDSEDISDDDSDKDLGTNNDECHTQEDVPAYQPRGMAFFNDLGNYGEYDPMDRSDKDGLVYWNEEKNDIWLHMYFESKEKVSKAVTMWSIAQQREFKVIESRKRTWAAKCKTASSGRLAARDCDWSIRVRGNKSLTVWKVMKWVKDHVCLGEISGNNNRNLTSTVIANQIMHLIENDPGHKVKQIQAYIKNSLKFDITYKKVWYAHRKAIVLAYGSWASNFQQLPQYVAEVLRSNPQTMVQWLHHPNSSEVVKIFKYIFWEFRPSIDAFHMCRPVLCVDGTHLRREYRGKLLITVALDANNQIYLLLMKLLMRKQYKVGVGSWSS</sequence>
<feature type="region of interest" description="Disordered" evidence="1">
    <location>
        <begin position="231"/>
        <end position="265"/>
    </location>
</feature>